<protein>
    <submittedName>
        <fullName evidence="9">V-type proton ATPase subunit E</fullName>
    </submittedName>
</protein>
<comment type="similarity">
    <text evidence="1">Belongs to the V-ATPase E subunit family.</text>
</comment>
<evidence type="ECO:0000256" key="5">
    <source>
        <dbReference type="ARBA" id="ARBA00023065"/>
    </source>
</evidence>
<dbReference type="InterPro" id="IPR002842">
    <property type="entry name" value="ATPase_V1_Esu"/>
</dbReference>
<dbReference type="GO" id="GO:0006754">
    <property type="term" value="P:ATP biosynthetic process"/>
    <property type="evidence" value="ECO:0007669"/>
    <property type="project" value="UniProtKB-KW"/>
</dbReference>
<dbReference type="GO" id="GO:0046961">
    <property type="term" value="F:proton-transporting ATPase activity, rotational mechanism"/>
    <property type="evidence" value="ECO:0007669"/>
    <property type="project" value="InterPro"/>
</dbReference>
<keyword evidence="4" id="KW-0375">Hydrogen ion transport</keyword>
<dbReference type="EMBL" id="AP018929">
    <property type="protein sequence ID" value="BBG23985.1"/>
    <property type="molecule type" value="Genomic_DNA"/>
</dbReference>
<evidence type="ECO:0000313" key="9">
    <source>
        <dbReference type="EMBL" id="BBG23985.1"/>
    </source>
</evidence>
<evidence type="ECO:0000256" key="6">
    <source>
        <dbReference type="ARBA" id="ARBA00023136"/>
    </source>
</evidence>
<dbReference type="OrthoDB" id="43245at2157"/>
<dbReference type="AlphaFoldDB" id="A0A510DUW7"/>
<evidence type="ECO:0000256" key="4">
    <source>
        <dbReference type="ARBA" id="ARBA00022781"/>
    </source>
</evidence>
<accession>A0A510DUW7</accession>
<dbReference type="EMBL" id="AP018930">
    <property type="protein sequence ID" value="BBG26740.1"/>
    <property type="molecule type" value="Genomic_DNA"/>
</dbReference>
<dbReference type="GeneID" id="41717604"/>
<evidence type="ECO:0000313" key="12">
    <source>
        <dbReference type="Proteomes" id="UP000325030"/>
    </source>
</evidence>
<dbReference type="KEGG" id="step:IC006_1286"/>
<dbReference type="RefSeq" id="WP_054845745.1">
    <property type="nucleotide sequence ID" value="NZ_AP018929.1"/>
</dbReference>
<evidence type="ECO:0000256" key="3">
    <source>
        <dbReference type="ARBA" id="ARBA00022475"/>
    </source>
</evidence>
<dbReference type="SUPFAM" id="SSF160527">
    <property type="entry name" value="V-type ATPase subunit E-like"/>
    <property type="match status" value="1"/>
</dbReference>
<evidence type="ECO:0000256" key="1">
    <source>
        <dbReference type="ARBA" id="ARBA00005901"/>
    </source>
</evidence>
<accession>A0A510E3U1</accession>
<keyword evidence="2" id="KW-0813">Transport</keyword>
<keyword evidence="5" id="KW-0406">Ion transport</keyword>
<dbReference type="STRING" id="1294262.GCA_001316085_01250"/>
<keyword evidence="11" id="KW-1185">Reference proteome</keyword>
<evidence type="ECO:0000313" key="11">
    <source>
        <dbReference type="Proteomes" id="UP000322983"/>
    </source>
</evidence>
<dbReference type="Proteomes" id="UP000322983">
    <property type="component" value="Chromosome"/>
</dbReference>
<reference evidence="9 11" key="2">
    <citation type="journal article" date="2020" name="Int. J. Syst. Evol. Microbiol.">
        <title>Sulfuracidifex tepidarius gen. nov., sp. nov. and transfer of Sulfolobus metallicus Huber and Stetter 1992 to the genus Sulfuracidifex as Sulfuracidifex metallicus comb. nov.</title>
        <authorList>
            <person name="Itoh T."/>
            <person name="Miura T."/>
            <person name="Sakai H.D."/>
            <person name="Kato S."/>
            <person name="Ohkuma M."/>
            <person name="Takashina T."/>
        </authorList>
    </citation>
    <scope>NUCLEOTIDE SEQUENCE [LARGE SCALE GENOMIC DNA]</scope>
    <source>
        <strain evidence="9 11">IC-006</strain>
        <strain evidence="10">IC-007</strain>
    </source>
</reference>
<name>A0A510DUW7_9CREN</name>
<keyword evidence="8" id="KW-0175">Coiled coil</keyword>
<sequence length="191" mass="22129">MEIEELFNRVVKEELEGDTLNEIEKAFEEAKKIVEDNYRKIEAEYLGKVDSYVKKSIEEIEGERAKLEVENKRAILSEKEFWINRVYEEAMKRIEKVVGSQQYKESLSNILKREATQKSIVYCSKRDVQTVKSALKGLKLNAEVSEADMIGGLKIMNKETGEVKDYSLKLFLDQVFDNMRGKLSDILFGDL</sequence>
<keyword evidence="3" id="KW-1003">Cell membrane</keyword>
<gene>
    <name evidence="9" type="ORF">IC006_1286</name>
    <name evidence="10" type="ORF">IC007_1261</name>
</gene>
<evidence type="ECO:0000256" key="7">
    <source>
        <dbReference type="ARBA" id="ARBA00023310"/>
    </source>
</evidence>
<dbReference type="InterPro" id="IPR038495">
    <property type="entry name" value="ATPase_E_C"/>
</dbReference>
<dbReference type="GO" id="GO:0033178">
    <property type="term" value="C:proton-transporting two-sector ATPase complex, catalytic domain"/>
    <property type="evidence" value="ECO:0007669"/>
    <property type="project" value="InterPro"/>
</dbReference>
<dbReference type="Pfam" id="PF01991">
    <property type="entry name" value="vATP-synt_E"/>
    <property type="match status" value="1"/>
</dbReference>
<reference evidence="12" key="1">
    <citation type="submission" date="2018-09" db="EMBL/GenBank/DDBJ databases">
        <title>Complete Genome Sequencing of Sulfolobus sp. JCM 16834.</title>
        <authorList>
            <person name="Kato S."/>
            <person name="Itoh T."/>
            <person name="Ohkuma M."/>
        </authorList>
    </citation>
    <scope>NUCLEOTIDE SEQUENCE [LARGE SCALE GENOMIC DNA]</scope>
    <source>
        <strain evidence="12">IC-007</strain>
    </source>
</reference>
<proteinExistence type="inferred from homology"/>
<keyword evidence="6" id="KW-0472">Membrane</keyword>
<evidence type="ECO:0000256" key="2">
    <source>
        <dbReference type="ARBA" id="ARBA00022448"/>
    </source>
</evidence>
<feature type="coiled-coil region" evidence="8">
    <location>
        <begin position="24"/>
        <end position="77"/>
    </location>
</feature>
<dbReference type="Proteomes" id="UP000325030">
    <property type="component" value="Chromosome"/>
</dbReference>
<keyword evidence="7" id="KW-0066">ATP synthesis</keyword>
<evidence type="ECO:0000256" key="8">
    <source>
        <dbReference type="SAM" id="Coils"/>
    </source>
</evidence>
<dbReference type="Gene3D" id="3.30.2320.30">
    <property type="entry name" value="ATP synthase, E subunit, C-terminal"/>
    <property type="match status" value="1"/>
</dbReference>
<evidence type="ECO:0000313" key="10">
    <source>
        <dbReference type="EMBL" id="BBG26740.1"/>
    </source>
</evidence>
<organism evidence="9 11">
    <name type="scientific">Sulfuracidifex tepidarius</name>
    <dbReference type="NCBI Taxonomy" id="1294262"/>
    <lineage>
        <taxon>Archaea</taxon>
        <taxon>Thermoproteota</taxon>
        <taxon>Thermoprotei</taxon>
        <taxon>Sulfolobales</taxon>
        <taxon>Sulfolobaceae</taxon>
        <taxon>Sulfuracidifex</taxon>
    </lineage>
</organism>